<dbReference type="EMBL" id="CP006696">
    <property type="protein sequence ID" value="AIC11125.1"/>
    <property type="molecule type" value="Genomic_DNA"/>
</dbReference>
<dbReference type="Proteomes" id="UP000027215">
    <property type="component" value="Chromosome"/>
</dbReference>
<accession>A0A060H734</accession>
<dbReference type="HOGENOM" id="CLU_198454_0_0_6"/>
<evidence type="ECO:0000313" key="1">
    <source>
        <dbReference type="EMBL" id="AIC11125.1"/>
    </source>
</evidence>
<organism evidence="1 2">
    <name type="scientific">Xylella fastidiosa subsp. sandyi Ann-1</name>
    <dbReference type="NCBI Taxonomy" id="155920"/>
    <lineage>
        <taxon>Bacteria</taxon>
        <taxon>Pseudomonadati</taxon>
        <taxon>Pseudomonadota</taxon>
        <taxon>Gammaproteobacteria</taxon>
        <taxon>Lysobacterales</taxon>
        <taxon>Lysobacteraceae</taxon>
        <taxon>Xylella</taxon>
    </lineage>
</organism>
<name>A0A060H734_XYLFS</name>
<protein>
    <submittedName>
        <fullName evidence="1">Uncharacterized protein</fullName>
    </submittedName>
</protein>
<proteinExistence type="predicted"/>
<gene>
    <name evidence="1" type="ORF">D934_04805</name>
</gene>
<evidence type="ECO:0000313" key="2">
    <source>
        <dbReference type="Proteomes" id="UP000027215"/>
    </source>
</evidence>
<dbReference type="KEGG" id="xfs:D934_04805"/>
<sequence>MHTPLFIDSDGNTWNFEITQELTKELACCLFGKPVMAPLIEVVYRIRDLPSDTGSKALTVTKEVFICF</sequence>
<reference evidence="1 2" key="1">
    <citation type="submission" date="2013-08" db="EMBL/GenBank/DDBJ databases">
        <authorList>
            <person name="Stouthamer R."/>
            <person name="Nunney L."/>
        </authorList>
    </citation>
    <scope>NUCLEOTIDE SEQUENCE [LARGE SCALE GENOMIC DNA]</scope>
    <source>
        <strain evidence="2">ann-1</strain>
    </source>
</reference>
<dbReference type="PATRIC" id="fig|155920.8.peg.1147"/>
<dbReference type="AlphaFoldDB" id="A0A060H734"/>